<evidence type="ECO:0000256" key="2">
    <source>
        <dbReference type="SAM" id="Phobius"/>
    </source>
</evidence>
<dbReference type="EMBL" id="JAMPKK010000060">
    <property type="protein sequence ID" value="MEP0867148.1"/>
    <property type="molecule type" value="Genomic_DNA"/>
</dbReference>
<feature type="region of interest" description="Disordered" evidence="1">
    <location>
        <begin position="71"/>
        <end position="274"/>
    </location>
</feature>
<accession>A0ABV0JUM2</accession>
<dbReference type="Pfam" id="PF03544">
    <property type="entry name" value="TonB_C"/>
    <property type="match status" value="1"/>
</dbReference>
<evidence type="ECO:0000259" key="3">
    <source>
        <dbReference type="Pfam" id="PF03544"/>
    </source>
</evidence>
<evidence type="ECO:0000313" key="5">
    <source>
        <dbReference type="Proteomes" id="UP001442494"/>
    </source>
</evidence>
<feature type="domain" description="TonB C-terminal" evidence="3">
    <location>
        <begin position="270"/>
        <end position="344"/>
    </location>
</feature>
<keyword evidence="5" id="KW-1185">Reference proteome</keyword>
<feature type="compositionally biased region" description="Polar residues" evidence="1">
    <location>
        <begin position="261"/>
        <end position="274"/>
    </location>
</feature>
<reference evidence="4 5" key="1">
    <citation type="submission" date="2022-04" db="EMBL/GenBank/DDBJ databases">
        <title>Positive selection, recombination, and allopatry shape intraspecific diversity of widespread and dominant cyanobacteria.</title>
        <authorList>
            <person name="Wei J."/>
            <person name="Shu W."/>
            <person name="Hu C."/>
        </authorList>
    </citation>
    <scope>NUCLEOTIDE SEQUENCE [LARGE SCALE GENOMIC DNA]</scope>
    <source>
        <strain evidence="4 5">GB2-A5</strain>
    </source>
</reference>
<dbReference type="InterPro" id="IPR037682">
    <property type="entry name" value="TonB_C"/>
</dbReference>
<feature type="transmembrane region" description="Helical" evidence="2">
    <location>
        <begin position="22"/>
        <end position="43"/>
    </location>
</feature>
<dbReference type="Proteomes" id="UP001442494">
    <property type="component" value="Unassembled WGS sequence"/>
</dbReference>
<evidence type="ECO:0000256" key="1">
    <source>
        <dbReference type="SAM" id="MobiDB-lite"/>
    </source>
</evidence>
<evidence type="ECO:0000313" key="4">
    <source>
        <dbReference type="EMBL" id="MEP0867148.1"/>
    </source>
</evidence>
<proteinExistence type="predicted"/>
<keyword evidence="2" id="KW-0812">Transmembrane</keyword>
<protein>
    <submittedName>
        <fullName evidence="4">Energy transducer TonB</fullName>
    </submittedName>
</protein>
<feature type="compositionally biased region" description="Pro residues" evidence="1">
    <location>
        <begin position="188"/>
        <end position="223"/>
    </location>
</feature>
<name>A0ABV0JUM2_9CYAN</name>
<keyword evidence="2" id="KW-1133">Transmembrane helix</keyword>
<keyword evidence="2" id="KW-0472">Membrane</keyword>
<feature type="compositionally biased region" description="Basic residues" evidence="1">
    <location>
        <begin position="81"/>
        <end position="91"/>
    </location>
</feature>
<dbReference type="SUPFAM" id="SSF74653">
    <property type="entry name" value="TolA/TonB C-terminal domain"/>
    <property type="match status" value="1"/>
</dbReference>
<organism evidence="4 5">
    <name type="scientific">Funiculus sociatus GB2-A5</name>
    <dbReference type="NCBI Taxonomy" id="2933946"/>
    <lineage>
        <taxon>Bacteria</taxon>
        <taxon>Bacillati</taxon>
        <taxon>Cyanobacteriota</taxon>
        <taxon>Cyanophyceae</taxon>
        <taxon>Coleofasciculales</taxon>
        <taxon>Coleofasciculaceae</taxon>
        <taxon>Funiculus</taxon>
    </lineage>
</organism>
<dbReference type="Gene3D" id="3.30.1150.10">
    <property type="match status" value="1"/>
</dbReference>
<feature type="compositionally biased region" description="Low complexity" evidence="1">
    <location>
        <begin position="224"/>
        <end position="236"/>
    </location>
</feature>
<sequence>MVQPTNPNTPTQTNNRQHSEPLMLWVNFILGSIFLHVLAIWILQRMTALSAFFEVSKAPIPIELITAPEASLQPQAETRRPLRQRQRRLRTANRSPSPPSNSTATQQNPPLDSPSPTQNSDAAVPSSQQREQEVVRPDVSTRPIEPTPNPNVEPQQRSPFPADRPVATTPAPRSTPYPANEQRSPVPASQPPARTTPPPAPASTTPPLPPAPNPIPSAPPEPNPGNSSPGSSQGAGVVASFINVRSGNGGRDEPSQLAEPQRSQRQFSDLSYPATAQTPREPLVLEVRLLISENGQAEVISTNVVQGNGNFAADQFVRGMIQDWKFNPAISEGQPVQSLLDVSIRVSPLSR</sequence>
<feature type="compositionally biased region" description="Polar residues" evidence="1">
    <location>
        <begin position="92"/>
        <end position="129"/>
    </location>
</feature>
<dbReference type="RefSeq" id="WP_190423445.1">
    <property type="nucleotide sequence ID" value="NZ_JAMPKK010000060.1"/>
</dbReference>
<comment type="caution">
    <text evidence="4">The sequence shown here is derived from an EMBL/GenBank/DDBJ whole genome shotgun (WGS) entry which is preliminary data.</text>
</comment>
<gene>
    <name evidence="4" type="ORF">NDI37_22100</name>
</gene>